<dbReference type="Pfam" id="PF13565">
    <property type="entry name" value="HTH_32"/>
    <property type="match status" value="1"/>
</dbReference>
<feature type="non-terminal residue" evidence="1">
    <location>
        <position position="452"/>
    </location>
</feature>
<name>A0A9D6Z2M6_9BACT</name>
<dbReference type="InterPro" id="IPR009057">
    <property type="entry name" value="Homeodomain-like_sf"/>
</dbReference>
<evidence type="ECO:0000313" key="2">
    <source>
        <dbReference type="Proteomes" id="UP000807825"/>
    </source>
</evidence>
<organism evidence="1 2">
    <name type="scientific">Desulfomonile tiedjei</name>
    <dbReference type="NCBI Taxonomy" id="2358"/>
    <lineage>
        <taxon>Bacteria</taxon>
        <taxon>Pseudomonadati</taxon>
        <taxon>Thermodesulfobacteriota</taxon>
        <taxon>Desulfomonilia</taxon>
        <taxon>Desulfomonilales</taxon>
        <taxon>Desulfomonilaceae</taxon>
        <taxon>Desulfomonile</taxon>
    </lineage>
</organism>
<accession>A0A9D6Z2M6</accession>
<protein>
    <submittedName>
        <fullName evidence="1">Helix-turn-helix domain containing protein</fullName>
    </submittedName>
</protein>
<proteinExistence type="predicted"/>
<dbReference type="SUPFAM" id="SSF46689">
    <property type="entry name" value="Homeodomain-like"/>
    <property type="match status" value="1"/>
</dbReference>
<dbReference type="Proteomes" id="UP000807825">
    <property type="component" value="Unassembled WGS sequence"/>
</dbReference>
<sequence>MNSEDRHKLESWIRAKTTPQRVAFRAQICLLAADGVPVAAIAEQLNTSRPTVLLWKKRFEEQGPDGLIHDAPRGPSPRKLDEETTQAIVDATRNTPPPDGPCWTTRTLAKHLDVSNATVARIWKAHGIRPKKKRSRKALKQQVKRDGSTQLVSVYWDHPLKAMILAHRPTSFRLKPGSINVPVTDSSLGYSQGCSCNSCLFSAVGLLEAWAPDDHHFTDSAPFVRMLREIESQTSLDADLHLILDDSALDIPEPAALMYCGRYSVHMHPLNFQSPDSVERLVVGITGQTLDSAGSADVYDVVRQVSHWIVRDHSHSAPFAWRKRQEGGSEHRFCKAVIETIRDLGLLISKRMLGDRKAGHPEQENVMKWKQKFESWFAAAAFAEEGEHETALRIAETAIPEYNSVTNIIPTLEKAFAAAAFAEENCPDIALAMLSGNAPRRSFIKDVGLENV</sequence>
<evidence type="ECO:0000313" key="1">
    <source>
        <dbReference type="EMBL" id="MBI5252388.1"/>
    </source>
</evidence>
<gene>
    <name evidence="1" type="ORF">HY912_23075</name>
</gene>
<dbReference type="AlphaFoldDB" id="A0A9D6Z2M6"/>
<reference evidence="1" key="1">
    <citation type="submission" date="2020-07" db="EMBL/GenBank/DDBJ databases">
        <title>Huge and variable diversity of episymbiotic CPR bacteria and DPANN archaea in groundwater ecosystems.</title>
        <authorList>
            <person name="He C.Y."/>
            <person name="Keren R."/>
            <person name="Whittaker M."/>
            <person name="Farag I.F."/>
            <person name="Doudna J."/>
            <person name="Cate J.H.D."/>
            <person name="Banfield J.F."/>
        </authorList>
    </citation>
    <scope>NUCLEOTIDE SEQUENCE</scope>
    <source>
        <strain evidence="1">NC_groundwater_1664_Pr3_B-0.1um_52_9</strain>
    </source>
</reference>
<comment type="caution">
    <text evidence="1">The sequence shown here is derived from an EMBL/GenBank/DDBJ whole genome shotgun (WGS) entry which is preliminary data.</text>
</comment>
<dbReference type="EMBL" id="JACRDE010000603">
    <property type="protein sequence ID" value="MBI5252388.1"/>
    <property type="molecule type" value="Genomic_DNA"/>
</dbReference>